<dbReference type="Proteomes" id="UP000017148">
    <property type="component" value="Unassembled WGS sequence"/>
</dbReference>
<dbReference type="AlphaFoldDB" id="U7D5V2"/>
<dbReference type="Pfam" id="PF03334">
    <property type="entry name" value="PhaG_MnhG_YufB"/>
    <property type="match status" value="1"/>
</dbReference>
<sequence>MSNLLFVFGVFFIFWGAVGMIILPDIFLRFHAATKCSVVGLINILMGLMISSHSPEQAVKIALIMLFILATSPITVHLLCLSFFYAQKDEEEHHG</sequence>
<accession>U7D5V2</accession>
<evidence type="ECO:0000256" key="1">
    <source>
        <dbReference type="SAM" id="Phobius"/>
    </source>
</evidence>
<name>U7D5V2_9BACT</name>
<feature type="transmembrane region" description="Helical" evidence="1">
    <location>
        <begin position="30"/>
        <end position="50"/>
    </location>
</feature>
<dbReference type="OrthoDB" id="9813804at2"/>
<feature type="transmembrane region" description="Helical" evidence="1">
    <location>
        <begin position="62"/>
        <end position="86"/>
    </location>
</feature>
<evidence type="ECO:0000313" key="2">
    <source>
        <dbReference type="EMBL" id="ERP30941.1"/>
    </source>
</evidence>
<evidence type="ECO:0000313" key="3">
    <source>
        <dbReference type="Proteomes" id="UP000017148"/>
    </source>
</evidence>
<dbReference type="eggNOG" id="COG1320">
    <property type="taxonomic scope" value="Bacteria"/>
</dbReference>
<dbReference type="PANTHER" id="PTHR34703">
    <property type="entry name" value="ANTIPORTER SUBUNIT MNHG2-RELATED"/>
    <property type="match status" value="1"/>
</dbReference>
<dbReference type="NCBIfam" id="TIGR01300">
    <property type="entry name" value="CPA3_mnhG_phaG"/>
    <property type="match status" value="1"/>
</dbReference>
<keyword evidence="1" id="KW-1133">Transmembrane helix</keyword>
<dbReference type="STRING" id="1313304.CALK_2190"/>
<proteinExistence type="predicted"/>
<keyword evidence="3" id="KW-1185">Reference proteome</keyword>
<dbReference type="PANTHER" id="PTHR34703:SF1">
    <property type="entry name" value="ANTIPORTER SUBUNIT MNHG2-RELATED"/>
    <property type="match status" value="1"/>
</dbReference>
<keyword evidence="1" id="KW-0472">Membrane</keyword>
<dbReference type="InterPro" id="IPR005133">
    <property type="entry name" value="PhaG_MnhG_YufB"/>
</dbReference>
<gene>
    <name evidence="2" type="ORF">CALK_2190</name>
</gene>
<reference evidence="2 3" key="1">
    <citation type="journal article" date="2013" name="Environ. Microbiol.">
        <title>Genome analysis of Chitinivibrio alkaliphilus gen. nov., sp. nov., a novel extremely haloalkaliphilic anaerobic chitinolytic bacterium from the candidate phylum Termite Group 3.</title>
        <authorList>
            <person name="Sorokin D.Y."/>
            <person name="Gumerov V.M."/>
            <person name="Rakitin A.L."/>
            <person name="Beletsky A.V."/>
            <person name="Damste J.S."/>
            <person name="Muyzer G."/>
            <person name="Mardanov A.V."/>
            <person name="Ravin N.V."/>
        </authorList>
    </citation>
    <scope>NUCLEOTIDE SEQUENCE [LARGE SCALE GENOMIC DNA]</scope>
    <source>
        <strain evidence="2 3">ACht1</strain>
    </source>
</reference>
<dbReference type="EMBL" id="ASJR01000025">
    <property type="protein sequence ID" value="ERP30941.1"/>
    <property type="molecule type" value="Genomic_DNA"/>
</dbReference>
<dbReference type="GO" id="GO:0015385">
    <property type="term" value="F:sodium:proton antiporter activity"/>
    <property type="evidence" value="ECO:0007669"/>
    <property type="project" value="TreeGrafter"/>
</dbReference>
<protein>
    <submittedName>
        <fullName evidence="2">Putative monovalent cation/H+ antiporter subunit G</fullName>
    </submittedName>
</protein>
<keyword evidence="1" id="KW-0812">Transmembrane</keyword>
<dbReference type="RefSeq" id="WP_022637566.1">
    <property type="nucleotide sequence ID" value="NZ_ASJR01000025.1"/>
</dbReference>
<comment type="caution">
    <text evidence="2">The sequence shown here is derived from an EMBL/GenBank/DDBJ whole genome shotgun (WGS) entry which is preliminary data.</text>
</comment>
<organism evidence="2 3">
    <name type="scientific">Chitinivibrio alkaliphilus ACht1</name>
    <dbReference type="NCBI Taxonomy" id="1313304"/>
    <lineage>
        <taxon>Bacteria</taxon>
        <taxon>Pseudomonadati</taxon>
        <taxon>Fibrobacterota</taxon>
        <taxon>Chitinivibrionia</taxon>
        <taxon>Chitinivibrionales</taxon>
        <taxon>Chitinivibrionaceae</taxon>
        <taxon>Chitinivibrio</taxon>
    </lineage>
</organism>